<evidence type="ECO:0000256" key="4">
    <source>
        <dbReference type="ARBA" id="ARBA00023235"/>
    </source>
</evidence>
<feature type="chain" id="PRO_5006523614" description="Peptidyl-prolyl cis-trans isomerase" evidence="5">
    <location>
        <begin position="26"/>
        <end position="247"/>
    </location>
</feature>
<dbReference type="PROSITE" id="PS50072">
    <property type="entry name" value="CSA_PPIASE_2"/>
    <property type="match status" value="1"/>
</dbReference>
<keyword evidence="5" id="KW-0732">Signal</keyword>
<comment type="function">
    <text evidence="2 5">PPIases accelerate the folding of proteins. It catalyzes the cis-trans isomerization of proline imidic peptide bonds in oligopeptides.</text>
</comment>
<evidence type="ECO:0000259" key="6">
    <source>
        <dbReference type="PROSITE" id="PS50072"/>
    </source>
</evidence>
<evidence type="ECO:0000313" key="7">
    <source>
        <dbReference type="EMBL" id="ADH99393.1"/>
    </source>
</evidence>
<dbReference type="OrthoDB" id="9807797at2"/>
<name>D6XUA7_BACIE</name>
<dbReference type="InterPro" id="IPR044666">
    <property type="entry name" value="Cyclophilin_A-like"/>
</dbReference>
<evidence type="ECO:0000256" key="5">
    <source>
        <dbReference type="RuleBase" id="RU363019"/>
    </source>
</evidence>
<dbReference type="AlphaFoldDB" id="D6XUA7"/>
<reference evidence="7" key="1">
    <citation type="submission" date="2009-10" db="EMBL/GenBank/DDBJ databases">
        <title>Complete sequence of Bacillus selenitireducens MLS10.</title>
        <authorList>
            <consortium name="US DOE Joint Genome Institute"/>
            <person name="Lucas S."/>
            <person name="Copeland A."/>
            <person name="Lapidus A."/>
            <person name="Glavina del Rio T."/>
            <person name="Dalin E."/>
            <person name="Tice H."/>
            <person name="Bruce D."/>
            <person name="Goodwin L."/>
            <person name="Pitluck S."/>
            <person name="Sims D."/>
            <person name="Brettin T."/>
            <person name="Detter J.C."/>
            <person name="Han C."/>
            <person name="Larimer F."/>
            <person name="Land M."/>
            <person name="Hauser L."/>
            <person name="Kyrpides N."/>
            <person name="Ovchinnikova G."/>
            <person name="Stolz J."/>
        </authorList>
    </citation>
    <scope>NUCLEOTIDE SEQUENCE [LARGE SCALE GENOMIC DNA]</scope>
    <source>
        <strain evidence="7">MLS10</strain>
    </source>
</reference>
<dbReference type="HOGENOM" id="CLU_012062_16_0_9"/>
<dbReference type="SUPFAM" id="SSF50891">
    <property type="entry name" value="Cyclophilin-like"/>
    <property type="match status" value="1"/>
</dbReference>
<dbReference type="Proteomes" id="UP000000271">
    <property type="component" value="Chromosome"/>
</dbReference>
<dbReference type="GO" id="GO:0006457">
    <property type="term" value="P:protein folding"/>
    <property type="evidence" value="ECO:0007669"/>
    <property type="project" value="InterPro"/>
</dbReference>
<keyword evidence="8" id="KW-1185">Reference proteome</keyword>
<evidence type="ECO:0000256" key="2">
    <source>
        <dbReference type="ARBA" id="ARBA00002388"/>
    </source>
</evidence>
<comment type="catalytic activity">
    <reaction evidence="1 5">
        <text>[protein]-peptidylproline (omega=180) = [protein]-peptidylproline (omega=0)</text>
        <dbReference type="Rhea" id="RHEA:16237"/>
        <dbReference type="Rhea" id="RHEA-COMP:10747"/>
        <dbReference type="Rhea" id="RHEA-COMP:10748"/>
        <dbReference type="ChEBI" id="CHEBI:83833"/>
        <dbReference type="ChEBI" id="CHEBI:83834"/>
        <dbReference type="EC" id="5.2.1.8"/>
    </reaction>
</comment>
<protein>
    <recommendedName>
        <fullName evidence="5">Peptidyl-prolyl cis-trans isomerase</fullName>
        <shortName evidence="5">PPIase</shortName>
        <ecNumber evidence="5">5.2.1.8</ecNumber>
    </recommendedName>
</protein>
<feature type="domain" description="PPIase cyclophilin-type" evidence="6">
    <location>
        <begin position="70"/>
        <end position="245"/>
    </location>
</feature>
<dbReference type="EC" id="5.2.1.8" evidence="5"/>
<evidence type="ECO:0000256" key="3">
    <source>
        <dbReference type="ARBA" id="ARBA00023110"/>
    </source>
</evidence>
<dbReference type="InterPro" id="IPR002130">
    <property type="entry name" value="Cyclophilin-type_PPIase_dom"/>
</dbReference>
<gene>
    <name evidence="7" type="ordered locus">Bsel_1889</name>
</gene>
<proteinExistence type="inferred from homology"/>
<dbReference type="RefSeq" id="WP_013172815.1">
    <property type="nucleotide sequence ID" value="NC_014219.1"/>
</dbReference>
<dbReference type="KEGG" id="bse:Bsel_1889"/>
<keyword evidence="4 5" id="KW-0413">Isomerase</keyword>
<dbReference type="InterPro" id="IPR029000">
    <property type="entry name" value="Cyclophilin-like_dom_sf"/>
</dbReference>
<dbReference type="eggNOG" id="COG0652">
    <property type="taxonomic scope" value="Bacteria"/>
</dbReference>
<keyword evidence="3 5" id="KW-0697">Rotamase</keyword>
<dbReference type="Gene3D" id="2.40.100.10">
    <property type="entry name" value="Cyclophilin-like"/>
    <property type="match status" value="1"/>
</dbReference>
<organism evidence="7 8">
    <name type="scientific">Bacillus selenitireducens (strain ATCC 700615 / DSM 15326 / MLS10)</name>
    <dbReference type="NCBI Taxonomy" id="439292"/>
    <lineage>
        <taxon>Bacteria</taxon>
        <taxon>Bacillati</taxon>
        <taxon>Bacillota</taxon>
        <taxon>Bacilli</taxon>
        <taxon>Bacillales</taxon>
        <taxon>Bacillaceae</taxon>
        <taxon>Salisediminibacterium</taxon>
    </lineage>
</organism>
<comment type="similarity">
    <text evidence="5">Belongs to the cyclophilin-type PPIase family.</text>
</comment>
<dbReference type="PROSITE" id="PS51257">
    <property type="entry name" value="PROKAR_LIPOPROTEIN"/>
    <property type="match status" value="1"/>
</dbReference>
<dbReference type="Pfam" id="PF00160">
    <property type="entry name" value="Pro_isomerase"/>
    <property type="match status" value="1"/>
</dbReference>
<dbReference type="PRINTS" id="PR00153">
    <property type="entry name" value="CSAPPISMRASE"/>
</dbReference>
<dbReference type="STRING" id="439292.Bsel_1889"/>
<dbReference type="EMBL" id="CP001791">
    <property type="protein sequence ID" value="ADH99393.1"/>
    <property type="molecule type" value="Genomic_DNA"/>
</dbReference>
<evidence type="ECO:0000256" key="1">
    <source>
        <dbReference type="ARBA" id="ARBA00000971"/>
    </source>
</evidence>
<feature type="signal peptide" evidence="5">
    <location>
        <begin position="1"/>
        <end position="25"/>
    </location>
</feature>
<sequence length="247" mass="26815">MKKYTRSLSVLLAASALTIAGCQNGDEETANHTEADTNQAEEAVEDNEESLSYPQLKDGVGEDEVEVVMETNMGDIHLKLFPEYAPLAVENFITLSEEGYYEDVIFHRIIENFMIQGGDPTGTGMGGESAFGESFEDEFTAELAHFRGALSMANSGPNTNGSQFFIVHAGPEELMAEMFEGSGFPEETVEHYLEYGGTPHLDGGHTVFGHVIDGMDVVDAIATVDTEGPNNSTPVEDVYIESVRVLD</sequence>
<evidence type="ECO:0000313" key="8">
    <source>
        <dbReference type="Proteomes" id="UP000000271"/>
    </source>
</evidence>
<dbReference type="InterPro" id="IPR020892">
    <property type="entry name" value="Cyclophilin-type_PPIase_CS"/>
</dbReference>
<accession>D6XUA7</accession>
<dbReference type="PANTHER" id="PTHR45625:SF4">
    <property type="entry name" value="PEPTIDYLPROLYL ISOMERASE DOMAIN AND WD REPEAT-CONTAINING PROTEIN 1"/>
    <property type="match status" value="1"/>
</dbReference>
<dbReference type="PROSITE" id="PS00170">
    <property type="entry name" value="CSA_PPIASE_1"/>
    <property type="match status" value="1"/>
</dbReference>
<dbReference type="PANTHER" id="PTHR45625">
    <property type="entry name" value="PEPTIDYL-PROLYL CIS-TRANS ISOMERASE-RELATED"/>
    <property type="match status" value="1"/>
</dbReference>
<dbReference type="GO" id="GO:0003755">
    <property type="term" value="F:peptidyl-prolyl cis-trans isomerase activity"/>
    <property type="evidence" value="ECO:0007669"/>
    <property type="project" value="UniProtKB-UniRule"/>
</dbReference>